<evidence type="ECO:0000313" key="3">
    <source>
        <dbReference type="Proteomes" id="UP001056455"/>
    </source>
</evidence>
<organism evidence="2 3">
    <name type="scientific">Ornithinimicrobium faecis</name>
    <dbReference type="NCBI Taxonomy" id="2934158"/>
    <lineage>
        <taxon>Bacteria</taxon>
        <taxon>Bacillati</taxon>
        <taxon>Actinomycetota</taxon>
        <taxon>Actinomycetes</taxon>
        <taxon>Micrococcales</taxon>
        <taxon>Ornithinimicrobiaceae</taxon>
        <taxon>Ornithinimicrobium</taxon>
    </lineage>
</organism>
<dbReference type="CDD" id="cd02440">
    <property type="entry name" value="AdoMet_MTases"/>
    <property type="match status" value="1"/>
</dbReference>
<dbReference type="RefSeq" id="WP_252591618.1">
    <property type="nucleotide sequence ID" value="NZ_CP099489.1"/>
</dbReference>
<evidence type="ECO:0000313" key="2">
    <source>
        <dbReference type="EMBL" id="USQ78823.1"/>
    </source>
</evidence>
<dbReference type="InterPro" id="IPR041497">
    <property type="entry name" value="Thump-like"/>
</dbReference>
<name>A0ABY4YPX0_9MICO</name>
<keyword evidence="2" id="KW-0808">Transferase</keyword>
<keyword evidence="2" id="KW-0489">Methyltransferase</keyword>
<evidence type="ECO:0000259" key="1">
    <source>
        <dbReference type="Pfam" id="PF18096"/>
    </source>
</evidence>
<protein>
    <submittedName>
        <fullName evidence="2">Class I SAM-dependent methyltransferase</fullName>
    </submittedName>
</protein>
<proteinExistence type="predicted"/>
<feature type="domain" description="THUMP-like" evidence="1">
    <location>
        <begin position="334"/>
        <end position="406"/>
    </location>
</feature>
<dbReference type="Pfam" id="PF18096">
    <property type="entry name" value="Thump_like"/>
    <property type="match status" value="1"/>
</dbReference>
<dbReference type="EMBL" id="CP099489">
    <property type="protein sequence ID" value="USQ78823.1"/>
    <property type="molecule type" value="Genomic_DNA"/>
</dbReference>
<dbReference type="Gene3D" id="3.40.50.150">
    <property type="entry name" value="Vaccinia Virus protein VP39"/>
    <property type="match status" value="1"/>
</dbReference>
<reference evidence="2" key="1">
    <citation type="submission" date="2022-06" db="EMBL/GenBank/DDBJ databases">
        <title>Ornithinimicrobium HY1793.</title>
        <authorList>
            <person name="Huang Y."/>
        </authorList>
    </citation>
    <scope>NUCLEOTIDE SEQUENCE</scope>
    <source>
        <strain evidence="2">HY1793</strain>
    </source>
</reference>
<dbReference type="SUPFAM" id="SSF53335">
    <property type="entry name" value="S-adenosyl-L-methionine-dependent methyltransferases"/>
    <property type="match status" value="1"/>
</dbReference>
<sequence length="409" mass="43786">MDPEAVAALSDPVAWELLQSLPPYDEGSALALSTRLRTAGHDPSLVAAVLTQSRLRARGRVKFGDRVDQMLLTPDGVEQSTRWQLAQRHARRFLAAGVDTVWDLGCGLGGDALALSSIGLCVDAVDADPATTAIATVNLRDLPGVTVRQGLIEDLHLQRAPGRGAWLDPARRLPGHTDQHGRARRTFSLDQLAPTWATVQEVAARLGHVGAKLAPSFPRDAVPAGAEAQWASFGGEALECTIWWGDLVQRPGRSAQVHTGPADGGQWLEVHDDGGGPAPAAEVADEVGGWLYEPDRAVLQAGLTGTLARLVRGIETAPGAGYVTGPDEVDIPWARRFQVLSVHPLSVKPLRRWARESDIGALTIKKRGVSVDPDRLRRDLRLSGSRDVVVVLSQLAGRPTLIEVEPVVT</sequence>
<dbReference type="InterPro" id="IPR029063">
    <property type="entry name" value="SAM-dependent_MTases_sf"/>
</dbReference>
<gene>
    <name evidence="2" type="ORF">NF556_14475</name>
</gene>
<accession>A0ABY4YPX0</accession>
<dbReference type="GO" id="GO:0032259">
    <property type="term" value="P:methylation"/>
    <property type="evidence" value="ECO:0007669"/>
    <property type="project" value="UniProtKB-KW"/>
</dbReference>
<keyword evidence="3" id="KW-1185">Reference proteome</keyword>
<dbReference type="GO" id="GO:0008168">
    <property type="term" value="F:methyltransferase activity"/>
    <property type="evidence" value="ECO:0007669"/>
    <property type="project" value="UniProtKB-KW"/>
</dbReference>
<dbReference type="Proteomes" id="UP001056455">
    <property type="component" value="Chromosome"/>
</dbReference>